<comment type="caution">
    <text evidence="1">The sequence shown here is derived from an EMBL/GenBank/DDBJ whole genome shotgun (WGS) entry which is preliminary data.</text>
</comment>
<evidence type="ECO:0000313" key="2">
    <source>
        <dbReference type="Proteomes" id="UP001595637"/>
    </source>
</evidence>
<reference evidence="2" key="1">
    <citation type="journal article" date="2019" name="Int. J. Syst. Evol. Microbiol.">
        <title>The Global Catalogue of Microorganisms (GCM) 10K type strain sequencing project: providing services to taxonomists for standard genome sequencing and annotation.</title>
        <authorList>
            <consortium name="The Broad Institute Genomics Platform"/>
            <consortium name="The Broad Institute Genome Sequencing Center for Infectious Disease"/>
            <person name="Wu L."/>
            <person name="Ma J."/>
        </authorList>
    </citation>
    <scope>NUCLEOTIDE SEQUENCE [LARGE SCALE GENOMIC DNA]</scope>
    <source>
        <strain evidence="2">CCM 7756</strain>
    </source>
</reference>
<dbReference type="EMBL" id="JBHRVQ010000001">
    <property type="protein sequence ID" value="MFC3388104.1"/>
    <property type="molecule type" value="Genomic_DNA"/>
</dbReference>
<gene>
    <name evidence="1" type="ORF">ACFOEO_05935</name>
</gene>
<name>A0ABV7N5E9_9STAP</name>
<organism evidence="1 2">
    <name type="scientific">Salinicoccus sesuvii</name>
    <dbReference type="NCBI Taxonomy" id="868281"/>
    <lineage>
        <taxon>Bacteria</taxon>
        <taxon>Bacillati</taxon>
        <taxon>Bacillota</taxon>
        <taxon>Bacilli</taxon>
        <taxon>Bacillales</taxon>
        <taxon>Staphylococcaceae</taxon>
        <taxon>Salinicoccus</taxon>
    </lineage>
</organism>
<dbReference type="Proteomes" id="UP001595637">
    <property type="component" value="Unassembled WGS sequence"/>
</dbReference>
<keyword evidence="2" id="KW-1185">Reference proteome</keyword>
<evidence type="ECO:0000313" key="1">
    <source>
        <dbReference type="EMBL" id="MFC3388104.1"/>
    </source>
</evidence>
<sequence length="79" mass="9136">MRYENIQMVNELGRLVTRNVLFINCDNCQEEVECSRFTNCCSCGADYDMSGELLADRIQWGYETGESAKEILSENYSIY</sequence>
<proteinExistence type="predicted"/>
<accession>A0ABV7N5E9</accession>
<dbReference type="RefSeq" id="WP_380653059.1">
    <property type="nucleotide sequence ID" value="NZ_JBHRVQ010000001.1"/>
</dbReference>
<protein>
    <submittedName>
        <fullName evidence="1">Uncharacterized protein</fullName>
    </submittedName>
</protein>